<accession>A0A4R1FDI4</accession>
<dbReference type="Proteomes" id="UP000294856">
    <property type="component" value="Unassembled WGS sequence"/>
</dbReference>
<keyword evidence="3 8" id="KW-0349">Heme</keyword>
<dbReference type="EMBL" id="SMFR01000008">
    <property type="protein sequence ID" value="TCJ89878.1"/>
    <property type="molecule type" value="Genomic_DNA"/>
</dbReference>
<evidence type="ECO:0000256" key="8">
    <source>
        <dbReference type="RuleBase" id="RU000461"/>
    </source>
</evidence>
<keyword evidence="10" id="KW-1185">Reference proteome</keyword>
<keyword evidence="7 8" id="KW-0503">Monooxygenase</keyword>
<sequence length="394" mass="44120">MSQDTFPFARRCPYDIPDEYRRLQQAGAVEQVDVAHGGKAWILTSFEDVRFALHDTSMSMDRTHPNYPSPLPIPPAFRTNASLLGMDPPEHTNYRGMVKAEFTLRRVRAMTPRIEELVDEHIDRFLDRADRTGDVMEDLALPLTLAVIGELLAIPPEDLPTLHHNTRRMFDRAVTQDERVAAITFLEEYFKDFVASKFVAESDDMISRIIARNPGRTVTEMIHLTRLLLNGGHDSTASMIGLGLVVLLGDRDTFLALPTDPRLLDSAVEELLRLLSVTDLATPRVAAEDVTIGGERIRRGDGVYPSTAAANRDPAVFPDPDRFDPRRQDTDRHVAFGFGRHLCLGADLARVELRLVFGKLAERAPALALTVPEGEIPYMDGGFVYRAAKVPVRW</sequence>
<evidence type="ECO:0000256" key="6">
    <source>
        <dbReference type="ARBA" id="ARBA00023004"/>
    </source>
</evidence>
<evidence type="ECO:0000256" key="2">
    <source>
        <dbReference type="ARBA" id="ARBA00010617"/>
    </source>
</evidence>
<dbReference type="InterPro" id="IPR002397">
    <property type="entry name" value="Cyt_P450_B"/>
</dbReference>
<dbReference type="PANTHER" id="PTHR46696">
    <property type="entry name" value="P450, PUTATIVE (EUROFUNG)-RELATED"/>
    <property type="match status" value="1"/>
</dbReference>
<dbReference type="PROSITE" id="PS00086">
    <property type="entry name" value="CYTOCHROME_P450"/>
    <property type="match status" value="1"/>
</dbReference>
<keyword evidence="5 8" id="KW-0560">Oxidoreductase</keyword>
<dbReference type="RefSeq" id="WP_067458155.1">
    <property type="nucleotide sequence ID" value="NZ_SMFR01000008.1"/>
</dbReference>
<evidence type="ECO:0000256" key="5">
    <source>
        <dbReference type="ARBA" id="ARBA00023002"/>
    </source>
</evidence>
<dbReference type="SUPFAM" id="SSF48264">
    <property type="entry name" value="Cytochrome P450"/>
    <property type="match status" value="1"/>
</dbReference>
<evidence type="ECO:0000256" key="4">
    <source>
        <dbReference type="ARBA" id="ARBA00022723"/>
    </source>
</evidence>
<dbReference type="InterPro" id="IPR001128">
    <property type="entry name" value="Cyt_P450"/>
</dbReference>
<evidence type="ECO:0000313" key="9">
    <source>
        <dbReference type="EMBL" id="TCJ89878.1"/>
    </source>
</evidence>
<evidence type="ECO:0000256" key="3">
    <source>
        <dbReference type="ARBA" id="ARBA00022617"/>
    </source>
</evidence>
<dbReference type="GO" id="GO:0020037">
    <property type="term" value="F:heme binding"/>
    <property type="evidence" value="ECO:0007669"/>
    <property type="project" value="InterPro"/>
</dbReference>
<dbReference type="PRINTS" id="PR00385">
    <property type="entry name" value="P450"/>
</dbReference>
<dbReference type="Gene3D" id="1.10.630.10">
    <property type="entry name" value="Cytochrome P450"/>
    <property type="match status" value="1"/>
</dbReference>
<name>A0A4R1FDI4_9NOCA</name>
<proteinExistence type="inferred from homology"/>
<comment type="caution">
    <text evidence="9">The sequence shown here is derived from an EMBL/GenBank/DDBJ whole genome shotgun (WGS) entry which is preliminary data.</text>
</comment>
<keyword evidence="6 8" id="KW-0408">Iron</keyword>
<dbReference type="OrthoDB" id="3664945at2"/>
<gene>
    <name evidence="9" type="ORF">DFR71_6167</name>
</gene>
<dbReference type="Pfam" id="PF00067">
    <property type="entry name" value="p450"/>
    <property type="match status" value="1"/>
</dbReference>
<protein>
    <submittedName>
        <fullName evidence="9">Cytochrome P450</fullName>
    </submittedName>
</protein>
<dbReference type="GO" id="GO:0004497">
    <property type="term" value="F:monooxygenase activity"/>
    <property type="evidence" value="ECO:0007669"/>
    <property type="project" value="UniProtKB-KW"/>
</dbReference>
<dbReference type="AlphaFoldDB" id="A0A4R1FDI4"/>
<dbReference type="FunFam" id="1.10.630.10:FF:000018">
    <property type="entry name" value="Cytochrome P450 monooxygenase"/>
    <property type="match status" value="1"/>
</dbReference>
<organism evidence="9 10">
    <name type="scientific">Nocardia alba</name>
    <dbReference type="NCBI Taxonomy" id="225051"/>
    <lineage>
        <taxon>Bacteria</taxon>
        <taxon>Bacillati</taxon>
        <taxon>Actinomycetota</taxon>
        <taxon>Actinomycetes</taxon>
        <taxon>Mycobacteriales</taxon>
        <taxon>Nocardiaceae</taxon>
        <taxon>Nocardia</taxon>
    </lineage>
</organism>
<dbReference type="InterPro" id="IPR036396">
    <property type="entry name" value="Cyt_P450_sf"/>
</dbReference>
<dbReference type="InterPro" id="IPR017972">
    <property type="entry name" value="Cyt_P450_CS"/>
</dbReference>
<comment type="similarity">
    <text evidence="2 8">Belongs to the cytochrome P450 family.</text>
</comment>
<dbReference type="CDD" id="cd11030">
    <property type="entry name" value="CYP105-like"/>
    <property type="match status" value="1"/>
</dbReference>
<dbReference type="PANTHER" id="PTHR46696:SF1">
    <property type="entry name" value="CYTOCHROME P450 YJIB-RELATED"/>
    <property type="match status" value="1"/>
</dbReference>
<reference evidence="9 10" key="1">
    <citation type="submission" date="2019-03" db="EMBL/GenBank/DDBJ databases">
        <title>Genomic Encyclopedia of Type Strains, Phase IV (KMG-IV): sequencing the most valuable type-strain genomes for metagenomic binning, comparative biology and taxonomic classification.</title>
        <authorList>
            <person name="Goeker M."/>
        </authorList>
    </citation>
    <scope>NUCLEOTIDE SEQUENCE [LARGE SCALE GENOMIC DNA]</scope>
    <source>
        <strain evidence="9 10">DSM 44684</strain>
    </source>
</reference>
<dbReference type="GO" id="GO:0016705">
    <property type="term" value="F:oxidoreductase activity, acting on paired donors, with incorporation or reduction of molecular oxygen"/>
    <property type="evidence" value="ECO:0007669"/>
    <property type="project" value="InterPro"/>
</dbReference>
<dbReference type="GO" id="GO:0005506">
    <property type="term" value="F:iron ion binding"/>
    <property type="evidence" value="ECO:0007669"/>
    <property type="project" value="InterPro"/>
</dbReference>
<evidence type="ECO:0000313" key="10">
    <source>
        <dbReference type="Proteomes" id="UP000294856"/>
    </source>
</evidence>
<evidence type="ECO:0000256" key="1">
    <source>
        <dbReference type="ARBA" id="ARBA00001971"/>
    </source>
</evidence>
<evidence type="ECO:0000256" key="7">
    <source>
        <dbReference type="ARBA" id="ARBA00023033"/>
    </source>
</evidence>
<dbReference type="STRING" id="1210063.GCA_001612665_05748"/>
<keyword evidence="4 8" id="KW-0479">Metal-binding</keyword>
<dbReference type="PRINTS" id="PR00359">
    <property type="entry name" value="BP450"/>
</dbReference>
<comment type="cofactor">
    <cofactor evidence="1">
        <name>heme</name>
        <dbReference type="ChEBI" id="CHEBI:30413"/>
    </cofactor>
</comment>